<accession>A0A7I8VUB0</accession>
<evidence type="ECO:0000256" key="1">
    <source>
        <dbReference type="SAM" id="MobiDB-lite"/>
    </source>
</evidence>
<feature type="compositionally biased region" description="Basic and acidic residues" evidence="1">
    <location>
        <begin position="1"/>
        <end position="19"/>
    </location>
</feature>
<proteinExistence type="predicted"/>
<gene>
    <name evidence="2" type="ORF">DGYR_LOCUS7766</name>
</gene>
<dbReference type="EMBL" id="CAJFCJ010000010">
    <property type="protein sequence ID" value="CAD5119540.1"/>
    <property type="molecule type" value="Genomic_DNA"/>
</dbReference>
<organism evidence="2 3">
    <name type="scientific">Dimorphilus gyrociliatus</name>
    <dbReference type="NCBI Taxonomy" id="2664684"/>
    <lineage>
        <taxon>Eukaryota</taxon>
        <taxon>Metazoa</taxon>
        <taxon>Spiralia</taxon>
        <taxon>Lophotrochozoa</taxon>
        <taxon>Annelida</taxon>
        <taxon>Polychaeta</taxon>
        <taxon>Polychaeta incertae sedis</taxon>
        <taxon>Dinophilidae</taxon>
        <taxon>Dimorphilus</taxon>
    </lineage>
</organism>
<feature type="region of interest" description="Disordered" evidence="1">
    <location>
        <begin position="1"/>
        <end position="27"/>
    </location>
</feature>
<sequence>MQDDERLLQELSGSDEKGVRQSVSRSSQKTALTSVLLSSNPWIQRDLNRKISKIDGQMKRRERTLDWNQRQFFIKQLFDADENLRFCNPVNDDKSPITLPKVKVKTAKSTGNQARMGTIEGEQQLPTIRRQSATPSFGKNIDLQLGKSNTDSLGPVNPKAEVVDRICEDELIERLTLSLPVGLLVKASEKASRPIQERKKRLLKQNQTTIERNFKEDERWKKLQNSLVKSLY</sequence>
<name>A0A7I8VUB0_9ANNE</name>
<reference evidence="2 3" key="1">
    <citation type="submission" date="2020-08" db="EMBL/GenBank/DDBJ databases">
        <authorList>
            <person name="Hejnol A."/>
        </authorList>
    </citation>
    <scope>NUCLEOTIDE SEQUENCE [LARGE SCALE GENOMIC DNA]</scope>
</reference>
<dbReference type="OrthoDB" id="10072435at2759"/>
<protein>
    <submittedName>
        <fullName evidence="2">Uncharacterized protein</fullName>
    </submittedName>
</protein>
<evidence type="ECO:0000313" key="2">
    <source>
        <dbReference type="EMBL" id="CAD5119540.1"/>
    </source>
</evidence>
<dbReference type="AlphaFoldDB" id="A0A7I8VUB0"/>
<dbReference type="Proteomes" id="UP000549394">
    <property type="component" value="Unassembled WGS sequence"/>
</dbReference>
<keyword evidence="3" id="KW-1185">Reference proteome</keyword>
<evidence type="ECO:0000313" key="3">
    <source>
        <dbReference type="Proteomes" id="UP000549394"/>
    </source>
</evidence>
<comment type="caution">
    <text evidence="2">The sequence shown here is derived from an EMBL/GenBank/DDBJ whole genome shotgun (WGS) entry which is preliminary data.</text>
</comment>